<feature type="compositionally biased region" description="Polar residues" evidence="3">
    <location>
        <begin position="331"/>
        <end position="349"/>
    </location>
</feature>
<dbReference type="SMART" id="SM00015">
    <property type="entry name" value="IQ"/>
    <property type="match status" value="1"/>
</dbReference>
<dbReference type="PANTHER" id="PTHR32295:SF149">
    <property type="entry name" value="IQ CALMODULIN-BINDING MOTIF PROTEIN"/>
    <property type="match status" value="1"/>
</dbReference>
<comment type="similarity">
    <text evidence="2">Belongs to the IQD family.</text>
</comment>
<sequence length="484" mass="53639">MGRKGSWFSTVKKALNGSDSRKKQKQKQKYNKSSLGCFGYHEALEPGSEEARAPVAVVPSLPPRKDVVVKPSETENVQSKQALSLVLATAVVAGAAVAATAEVARLNTISRYAGKSREEVSAIKIQTAFRGYSARRLLRGMRGWVRLKRLIQGQSVKRQTATALKCMQTFSRLQSQIHARRIRMSEENQALQRQLNQKREKELEKLLAAKVAEKWDASLKSKEQVEAKMLHRQVAAMRREKALAYSLSHQQTWRNSPKSANATFMDPNDPHWGWNWLERWMASRPWEGQIIMQHNDHTSAKSASSYATMSVGEITQLYSLRDQNNHDSKNDSPATNQKASRVHSHTNPPSASKAISKVKASISQGGSWGGNGDDSRSMFRINHESNRRHSIAISSVRDDGSFASSLAFPTHTPSIKVAKSKSQIPNPFNTKGTILEKGGVVSAKKRLSFSPSPSGARRHSVSAKSVANATIPEENEKVKIKVIN</sequence>
<evidence type="ECO:0000313" key="5">
    <source>
        <dbReference type="Proteomes" id="UP000447434"/>
    </source>
</evidence>
<keyword evidence="5" id="KW-1185">Reference proteome</keyword>
<feature type="region of interest" description="Disordered" evidence="3">
    <location>
        <begin position="446"/>
        <end position="467"/>
    </location>
</feature>
<feature type="region of interest" description="Disordered" evidence="3">
    <location>
        <begin position="323"/>
        <end position="378"/>
    </location>
</feature>
<evidence type="ECO:0000256" key="1">
    <source>
        <dbReference type="ARBA" id="ARBA00022860"/>
    </source>
</evidence>
<dbReference type="Proteomes" id="UP000447434">
    <property type="component" value="Chromosome 2"/>
</dbReference>
<feature type="compositionally biased region" description="Low complexity" evidence="3">
    <location>
        <begin position="350"/>
        <end position="363"/>
    </location>
</feature>
<dbReference type="OrthoDB" id="1923765at2759"/>
<name>A0A6A4QU45_LUPAL</name>
<comment type="caution">
    <text evidence="4">The sequence shown here is derived from an EMBL/GenBank/DDBJ whole genome shotgun (WGS) entry which is preliminary data.</text>
</comment>
<organism evidence="4 5">
    <name type="scientific">Lupinus albus</name>
    <name type="common">White lupine</name>
    <name type="synonym">Lupinus termis</name>
    <dbReference type="NCBI Taxonomy" id="3870"/>
    <lineage>
        <taxon>Eukaryota</taxon>
        <taxon>Viridiplantae</taxon>
        <taxon>Streptophyta</taxon>
        <taxon>Embryophyta</taxon>
        <taxon>Tracheophyta</taxon>
        <taxon>Spermatophyta</taxon>
        <taxon>Magnoliopsida</taxon>
        <taxon>eudicotyledons</taxon>
        <taxon>Gunneridae</taxon>
        <taxon>Pentapetalae</taxon>
        <taxon>rosids</taxon>
        <taxon>fabids</taxon>
        <taxon>Fabales</taxon>
        <taxon>Fabaceae</taxon>
        <taxon>Papilionoideae</taxon>
        <taxon>50 kb inversion clade</taxon>
        <taxon>genistoids sensu lato</taxon>
        <taxon>core genistoids</taxon>
        <taxon>Genisteae</taxon>
        <taxon>Lupinus</taxon>
    </lineage>
</organism>
<gene>
    <name evidence="4" type="ORF">Lalb_Chr02g0141931</name>
</gene>
<dbReference type="Pfam" id="PF00612">
    <property type="entry name" value="IQ"/>
    <property type="match status" value="1"/>
</dbReference>
<protein>
    <submittedName>
        <fullName evidence="4">Putative IQ motif, EF-hand binding protein</fullName>
    </submittedName>
</protein>
<feature type="region of interest" description="Disordered" evidence="3">
    <location>
        <begin position="1"/>
        <end position="31"/>
    </location>
</feature>
<evidence type="ECO:0000256" key="3">
    <source>
        <dbReference type="SAM" id="MobiDB-lite"/>
    </source>
</evidence>
<reference evidence="5" key="1">
    <citation type="journal article" date="2020" name="Nat. Commun.">
        <title>Genome sequence of the cluster root forming white lupin.</title>
        <authorList>
            <person name="Hufnagel B."/>
            <person name="Marques A."/>
            <person name="Soriano A."/>
            <person name="Marques L."/>
            <person name="Divol F."/>
            <person name="Doumas P."/>
            <person name="Sallet E."/>
            <person name="Mancinotti D."/>
            <person name="Carrere S."/>
            <person name="Marande W."/>
            <person name="Arribat S."/>
            <person name="Keller J."/>
            <person name="Huneau C."/>
            <person name="Blein T."/>
            <person name="Aime D."/>
            <person name="Laguerre M."/>
            <person name="Taylor J."/>
            <person name="Schubert V."/>
            <person name="Nelson M."/>
            <person name="Geu-Flores F."/>
            <person name="Crespi M."/>
            <person name="Gallardo-Guerrero K."/>
            <person name="Delaux P.-M."/>
            <person name="Salse J."/>
            <person name="Berges H."/>
            <person name="Guyot R."/>
            <person name="Gouzy J."/>
            <person name="Peret B."/>
        </authorList>
    </citation>
    <scope>NUCLEOTIDE SEQUENCE [LARGE SCALE GENOMIC DNA]</scope>
    <source>
        <strain evidence="5">cv. Amiga</strain>
    </source>
</reference>
<dbReference type="AlphaFoldDB" id="A0A6A4QU45"/>
<keyword evidence="1" id="KW-0112">Calmodulin-binding</keyword>
<evidence type="ECO:0000256" key="2">
    <source>
        <dbReference type="ARBA" id="ARBA00024341"/>
    </source>
</evidence>
<proteinExistence type="inferred from homology"/>
<accession>A0A6A4QU45</accession>
<dbReference type="InterPro" id="IPR000048">
    <property type="entry name" value="IQ_motif_EF-hand-BS"/>
</dbReference>
<dbReference type="EMBL" id="WOCE01000002">
    <property type="protein sequence ID" value="KAE9618365.1"/>
    <property type="molecule type" value="Genomic_DNA"/>
</dbReference>
<dbReference type="GO" id="GO:0005516">
    <property type="term" value="F:calmodulin binding"/>
    <property type="evidence" value="ECO:0007669"/>
    <property type="project" value="UniProtKB-KW"/>
</dbReference>
<evidence type="ECO:0000313" key="4">
    <source>
        <dbReference type="EMBL" id="KAE9618365.1"/>
    </source>
</evidence>
<dbReference type="PANTHER" id="PTHR32295">
    <property type="entry name" value="IQ-DOMAIN 5-RELATED"/>
    <property type="match status" value="1"/>
</dbReference>
<dbReference type="PROSITE" id="PS50096">
    <property type="entry name" value="IQ"/>
    <property type="match status" value="1"/>
</dbReference>